<reference evidence="3 4" key="2">
    <citation type="submission" date="2024-11" db="EMBL/GenBank/DDBJ databases">
        <title>Using genomics to understand microbial adaptation to soil warming.</title>
        <authorList>
            <person name="Deangelis K.M. PhD."/>
        </authorList>
    </citation>
    <scope>NUCLEOTIDE SEQUENCE [LARGE SCALE GENOMIC DNA]</scope>
    <source>
        <strain evidence="3 4">GAS97</strain>
    </source>
</reference>
<organism evidence="3 4">
    <name type="scientific">Caballeronia udeis</name>
    <dbReference type="NCBI Taxonomy" id="1232866"/>
    <lineage>
        <taxon>Bacteria</taxon>
        <taxon>Pseudomonadati</taxon>
        <taxon>Pseudomonadota</taxon>
        <taxon>Betaproteobacteria</taxon>
        <taxon>Burkholderiales</taxon>
        <taxon>Burkholderiaceae</taxon>
        <taxon>Caballeronia</taxon>
    </lineage>
</organism>
<dbReference type="RefSeq" id="WP_404605017.1">
    <property type="nucleotide sequence ID" value="NZ_JBIYDN010000003.1"/>
</dbReference>
<evidence type="ECO:0000256" key="1">
    <source>
        <dbReference type="SAM" id="MobiDB-lite"/>
    </source>
</evidence>
<proteinExistence type="predicted"/>
<dbReference type="EMBL" id="JBIYDN010000003">
    <property type="protein sequence ID" value="MFK4441252.1"/>
    <property type="molecule type" value="Genomic_DNA"/>
</dbReference>
<protein>
    <recommendedName>
        <fullName evidence="5">Lipoprotein</fullName>
    </recommendedName>
</protein>
<feature type="signal peptide" evidence="2">
    <location>
        <begin position="1"/>
        <end position="24"/>
    </location>
</feature>
<keyword evidence="2" id="KW-0732">Signal</keyword>
<feature type="compositionally biased region" description="Low complexity" evidence="1">
    <location>
        <begin position="29"/>
        <end position="39"/>
    </location>
</feature>
<evidence type="ECO:0000313" key="3">
    <source>
        <dbReference type="EMBL" id="MFK4441252.1"/>
    </source>
</evidence>
<evidence type="ECO:0000256" key="2">
    <source>
        <dbReference type="SAM" id="SignalP"/>
    </source>
</evidence>
<sequence>MTKTRMNQVIAAVAFAALTPAAFAQTAAPADPPAAAGHADGWKHGHHHGAGHLAARAAIHDLREIKHLYLETGRGNQLPAIYQDTLSKTQDPFVRNYAYQQLARAELRPADPDKAIATLRTSLNENLTRLNAQPATQQQ</sequence>
<evidence type="ECO:0008006" key="5">
    <source>
        <dbReference type="Google" id="ProtNLM"/>
    </source>
</evidence>
<evidence type="ECO:0000313" key="4">
    <source>
        <dbReference type="Proteomes" id="UP001620514"/>
    </source>
</evidence>
<reference evidence="3 4" key="1">
    <citation type="submission" date="2024-10" db="EMBL/GenBank/DDBJ databases">
        <authorList>
            <person name="Deangelis K."/>
            <person name="Huntemann M."/>
            <person name="Clum A."/>
            <person name="Wang J."/>
            <person name="Palaniappan K."/>
            <person name="Ritter S."/>
            <person name="Chen I.-M."/>
            <person name="Stamatis D."/>
            <person name="Reddy T."/>
            <person name="O'Malley R."/>
            <person name="Daum C."/>
            <person name="Ng V."/>
            <person name="Ivanova N."/>
            <person name="Kyrpides N."/>
            <person name="Woyke T."/>
        </authorList>
    </citation>
    <scope>NUCLEOTIDE SEQUENCE [LARGE SCALE GENOMIC DNA]</scope>
    <source>
        <strain evidence="3 4">GAS97</strain>
    </source>
</reference>
<accession>A0ABW8MGZ6</accession>
<keyword evidence="4" id="KW-1185">Reference proteome</keyword>
<gene>
    <name evidence="3" type="ORF">ABH943_001263</name>
</gene>
<dbReference type="Proteomes" id="UP001620514">
    <property type="component" value="Unassembled WGS sequence"/>
</dbReference>
<comment type="caution">
    <text evidence="3">The sequence shown here is derived from an EMBL/GenBank/DDBJ whole genome shotgun (WGS) entry which is preliminary data.</text>
</comment>
<feature type="chain" id="PRO_5046441959" description="Lipoprotein" evidence="2">
    <location>
        <begin position="25"/>
        <end position="139"/>
    </location>
</feature>
<feature type="region of interest" description="Disordered" evidence="1">
    <location>
        <begin position="29"/>
        <end position="49"/>
    </location>
</feature>
<name>A0ABW8MGZ6_9BURK</name>